<dbReference type="Proteomes" id="UP000297626">
    <property type="component" value="Unassembled WGS sequence"/>
</dbReference>
<dbReference type="InterPro" id="IPR029058">
    <property type="entry name" value="AB_hydrolase_fold"/>
</dbReference>
<protein>
    <submittedName>
        <fullName evidence="3">Alpha/beta hydrolase</fullName>
    </submittedName>
</protein>
<dbReference type="InterPro" id="IPR000073">
    <property type="entry name" value="AB_hydrolase_1"/>
</dbReference>
<evidence type="ECO:0000259" key="2">
    <source>
        <dbReference type="Pfam" id="PF00561"/>
    </source>
</evidence>
<comment type="caution">
    <text evidence="3">The sequence shown here is derived from an EMBL/GenBank/DDBJ whole genome shotgun (WGS) entry which is preliminary data.</text>
</comment>
<evidence type="ECO:0000256" key="1">
    <source>
        <dbReference type="ARBA" id="ARBA00022801"/>
    </source>
</evidence>
<dbReference type="InterPro" id="IPR000639">
    <property type="entry name" value="Epox_hydrolase-like"/>
</dbReference>
<reference evidence="3 4" key="1">
    <citation type="submission" date="2019-03" db="EMBL/GenBank/DDBJ databases">
        <title>Genomics of glacier-inhabiting Cryobacterium strains.</title>
        <authorList>
            <person name="Liu Q."/>
            <person name="Xin Y.-H."/>
        </authorList>
    </citation>
    <scope>NUCLEOTIDE SEQUENCE [LARGE SCALE GENOMIC DNA]</scope>
    <source>
        <strain evidence="3 4">Sr54</strain>
    </source>
</reference>
<gene>
    <name evidence="3" type="ORF">E3T51_14945</name>
</gene>
<dbReference type="Pfam" id="PF00561">
    <property type="entry name" value="Abhydrolase_1"/>
    <property type="match status" value="1"/>
</dbReference>
<feature type="domain" description="AB hydrolase-1" evidence="2">
    <location>
        <begin position="25"/>
        <end position="144"/>
    </location>
</feature>
<dbReference type="PANTHER" id="PTHR43329">
    <property type="entry name" value="EPOXIDE HYDROLASE"/>
    <property type="match status" value="1"/>
</dbReference>
<keyword evidence="1 3" id="KW-0378">Hydrolase</keyword>
<keyword evidence="4" id="KW-1185">Reference proteome</keyword>
<proteinExistence type="predicted"/>
<dbReference type="Gene3D" id="3.40.50.1820">
    <property type="entry name" value="alpha/beta hydrolase"/>
    <property type="match status" value="1"/>
</dbReference>
<dbReference type="SUPFAM" id="SSF53474">
    <property type="entry name" value="alpha/beta-Hydrolases"/>
    <property type="match status" value="1"/>
</dbReference>
<dbReference type="PRINTS" id="PR00412">
    <property type="entry name" value="EPOXHYDRLASE"/>
</dbReference>
<evidence type="ECO:0000313" key="4">
    <source>
        <dbReference type="Proteomes" id="UP000297626"/>
    </source>
</evidence>
<dbReference type="GO" id="GO:0016787">
    <property type="term" value="F:hydrolase activity"/>
    <property type="evidence" value="ECO:0007669"/>
    <property type="project" value="UniProtKB-KW"/>
</dbReference>
<sequence length="310" mass="33943">MFRISLAGVQISGRVSRRTTGAARPALLLLHGHPETHLIWRHIADRLAEHYTVIIPDLRGYGDSHAAVFAAGSDTTHAGHSKRAMALDQVRLMEHFGAERGFTTFAVAAHDRGARVAHRLLVDHPGAVTRALLLDIAPTVDMYDGSTRAFAEAYFHWFLLIQPYPLPEALIEANPRGYVENVIGGRYAGLAPFPTEILDAYVEALSRPGAVHSMCEDYRASATIDLHHDRADRAAGLVIETPIHLLWGRHGVIETLFDPLTLWGALASAVTGHPVDSGHYLPEEVPDEILREILAFVPALPNTTTRLIPG</sequence>
<name>A0A4R9BI60_9MICO</name>
<accession>A0A4R9BI60</accession>
<organism evidence="3 4">
    <name type="scientific">Cryobacterium serini</name>
    <dbReference type="NCBI Taxonomy" id="1259201"/>
    <lineage>
        <taxon>Bacteria</taxon>
        <taxon>Bacillati</taxon>
        <taxon>Actinomycetota</taxon>
        <taxon>Actinomycetes</taxon>
        <taxon>Micrococcales</taxon>
        <taxon>Microbacteriaceae</taxon>
        <taxon>Cryobacterium</taxon>
    </lineage>
</organism>
<evidence type="ECO:0000313" key="3">
    <source>
        <dbReference type="EMBL" id="TFD85152.1"/>
    </source>
</evidence>
<dbReference type="EMBL" id="SOHN01000018">
    <property type="protein sequence ID" value="TFD85152.1"/>
    <property type="molecule type" value="Genomic_DNA"/>
</dbReference>
<dbReference type="AlphaFoldDB" id="A0A4R9BI60"/>